<gene>
    <name evidence="2" type="ORF">J2Z44_004282</name>
</gene>
<dbReference type="SUPFAM" id="SSF46785">
    <property type="entry name" value="Winged helix' DNA-binding domain"/>
    <property type="match status" value="1"/>
</dbReference>
<keyword evidence="3" id="KW-1185">Reference proteome</keyword>
<dbReference type="Gene3D" id="6.10.140.2180">
    <property type="match status" value="1"/>
</dbReference>
<proteinExistence type="predicted"/>
<feature type="domain" description="HTH arsR-type" evidence="1">
    <location>
        <begin position="4"/>
        <end position="89"/>
    </location>
</feature>
<dbReference type="InterPro" id="IPR011991">
    <property type="entry name" value="ArsR-like_HTH"/>
</dbReference>
<evidence type="ECO:0000313" key="2">
    <source>
        <dbReference type="EMBL" id="MBP2024413.1"/>
    </source>
</evidence>
<dbReference type="Gene3D" id="1.10.10.10">
    <property type="entry name" value="Winged helix-like DNA-binding domain superfamily/Winged helix DNA-binding domain"/>
    <property type="match status" value="1"/>
</dbReference>
<organism evidence="2 3">
    <name type="scientific">Clostridium punense</name>
    <dbReference type="NCBI Taxonomy" id="1054297"/>
    <lineage>
        <taxon>Bacteria</taxon>
        <taxon>Bacillati</taxon>
        <taxon>Bacillota</taxon>
        <taxon>Clostridia</taxon>
        <taxon>Eubacteriales</taxon>
        <taxon>Clostridiaceae</taxon>
        <taxon>Clostridium</taxon>
    </lineage>
</organism>
<dbReference type="SMART" id="SM00418">
    <property type="entry name" value="HTH_ARSR"/>
    <property type="match status" value="1"/>
</dbReference>
<dbReference type="Pfam" id="PF12840">
    <property type="entry name" value="HTH_20"/>
    <property type="match status" value="1"/>
</dbReference>
<dbReference type="Proteomes" id="UP001519308">
    <property type="component" value="Unassembled WGS sequence"/>
</dbReference>
<comment type="caution">
    <text evidence="2">The sequence shown here is derived from an EMBL/GenBank/DDBJ whole genome shotgun (WGS) entry which is preliminary data.</text>
</comment>
<dbReference type="CDD" id="cd00090">
    <property type="entry name" value="HTH_ARSR"/>
    <property type="match status" value="1"/>
</dbReference>
<name>A0ABS4K9K4_9CLOT</name>
<accession>A0ABS4K9K4</accession>
<keyword evidence="2" id="KW-0238">DNA-binding</keyword>
<dbReference type="InterPro" id="IPR001845">
    <property type="entry name" value="HTH_ArsR_DNA-bd_dom"/>
</dbReference>
<dbReference type="InterPro" id="IPR036388">
    <property type="entry name" value="WH-like_DNA-bd_sf"/>
</dbReference>
<dbReference type="GO" id="GO:0003677">
    <property type="term" value="F:DNA binding"/>
    <property type="evidence" value="ECO:0007669"/>
    <property type="project" value="UniProtKB-KW"/>
</dbReference>
<reference evidence="2 3" key="1">
    <citation type="submission" date="2021-03" db="EMBL/GenBank/DDBJ databases">
        <title>Genomic Encyclopedia of Type Strains, Phase IV (KMG-IV): sequencing the most valuable type-strain genomes for metagenomic binning, comparative biology and taxonomic classification.</title>
        <authorList>
            <person name="Goeker M."/>
        </authorList>
    </citation>
    <scope>NUCLEOTIDE SEQUENCE [LARGE SCALE GENOMIC DNA]</scope>
    <source>
        <strain evidence="2 3">DSM 28650</strain>
    </source>
</reference>
<dbReference type="InterPro" id="IPR036390">
    <property type="entry name" value="WH_DNA-bd_sf"/>
</dbReference>
<evidence type="ECO:0000259" key="1">
    <source>
        <dbReference type="SMART" id="SM00418"/>
    </source>
</evidence>
<evidence type="ECO:0000313" key="3">
    <source>
        <dbReference type="Proteomes" id="UP001519308"/>
    </source>
</evidence>
<dbReference type="EMBL" id="JAGGLL010000070">
    <property type="protein sequence ID" value="MBP2024413.1"/>
    <property type="molecule type" value="Genomic_DNA"/>
</dbReference>
<dbReference type="RefSeq" id="WP_021282877.1">
    <property type="nucleotide sequence ID" value="NZ_JAGGLL010000070.1"/>
</dbReference>
<protein>
    <submittedName>
        <fullName evidence="2">DNA-binding transcriptional ArsR family regulator</fullName>
    </submittedName>
</protein>
<dbReference type="NCBIfam" id="NF005061">
    <property type="entry name" value="PRK06474.1"/>
    <property type="match status" value="1"/>
</dbReference>
<sequence length="179" mass="20839">MDNSILSVILNPIRMRIIQALIKNKEMTVQQIAKELPQVPQATLYRHLNKLLKSNAIVVVKENKIRGTVEKTYGLEKDPYLSITKELDKHGKEEYLNLFYNYLMILLGDFERYISIETSDLAKDGVTFRSAAIYLSDEEYREFLGDLIKVFDKIRDNKPSPDRRLRKISTIVMPTVEED</sequence>